<comment type="caution">
    <text evidence="1">The sequence shown here is derived from an EMBL/GenBank/DDBJ whole genome shotgun (WGS) entry which is preliminary data.</text>
</comment>
<sequence length="37" mass="4439">MQHAALKQVTRRYQLLQEIWPNLFMLTGRFAGMVQYV</sequence>
<gene>
    <name evidence="1" type="ORF">HY36_16310</name>
</gene>
<name>A0A059E3D0_9PROT</name>
<reference evidence="1 2" key="1">
    <citation type="journal article" date="2014" name="Antonie Van Leeuwenhoek">
        <title>Hyphomonas beringensis sp. nov. and Hyphomonas chukchiensis sp. nov., isolated from surface seawater of the Bering Sea and Chukchi Sea.</title>
        <authorList>
            <person name="Li C."/>
            <person name="Lai Q."/>
            <person name="Li G."/>
            <person name="Dong C."/>
            <person name="Wang J."/>
            <person name="Liao Y."/>
            <person name="Shao Z."/>
        </authorList>
    </citation>
    <scope>NUCLEOTIDE SEQUENCE [LARGE SCALE GENOMIC DNA]</scope>
    <source>
        <strain evidence="1 2">22II1-22F38</strain>
    </source>
</reference>
<evidence type="ECO:0000313" key="1">
    <source>
        <dbReference type="EMBL" id="KCZ62052.1"/>
    </source>
</evidence>
<organism evidence="1 2">
    <name type="scientific">Hyphomonas atlantica</name>
    <dbReference type="NCBI Taxonomy" id="1280948"/>
    <lineage>
        <taxon>Bacteria</taxon>
        <taxon>Pseudomonadati</taxon>
        <taxon>Pseudomonadota</taxon>
        <taxon>Alphaproteobacteria</taxon>
        <taxon>Hyphomonadales</taxon>
        <taxon>Hyphomonadaceae</taxon>
        <taxon>Hyphomonas</taxon>
    </lineage>
</organism>
<dbReference type="Proteomes" id="UP000024547">
    <property type="component" value="Unassembled WGS sequence"/>
</dbReference>
<dbReference type="PATRIC" id="fig|1280948.3.peg.1485"/>
<dbReference type="AlphaFoldDB" id="A0A059E3D0"/>
<dbReference type="EMBL" id="AWFH01000011">
    <property type="protein sequence ID" value="KCZ62052.1"/>
    <property type="molecule type" value="Genomic_DNA"/>
</dbReference>
<evidence type="ECO:0000313" key="2">
    <source>
        <dbReference type="Proteomes" id="UP000024547"/>
    </source>
</evidence>
<proteinExistence type="predicted"/>
<protein>
    <submittedName>
        <fullName evidence="1">Uncharacterized protein</fullName>
    </submittedName>
</protein>
<keyword evidence="2" id="KW-1185">Reference proteome</keyword>
<dbReference type="STRING" id="1280948.HY36_16310"/>
<accession>A0A059E3D0</accession>